<dbReference type="KEGG" id="pacr:FXN63_05130"/>
<dbReference type="InterPro" id="IPR036520">
    <property type="entry name" value="UPF0759_sf"/>
</dbReference>
<organism evidence="1 2">
    <name type="scientific">Pigmentiphaga aceris</name>
    <dbReference type="NCBI Taxonomy" id="1940612"/>
    <lineage>
        <taxon>Bacteria</taxon>
        <taxon>Pseudomonadati</taxon>
        <taxon>Pseudomonadota</taxon>
        <taxon>Betaproteobacteria</taxon>
        <taxon>Burkholderiales</taxon>
        <taxon>Alcaligenaceae</taxon>
        <taxon>Pigmentiphaga</taxon>
    </lineage>
</organism>
<dbReference type="Pfam" id="PF01904">
    <property type="entry name" value="DUF72"/>
    <property type="match status" value="1"/>
</dbReference>
<dbReference type="PANTHER" id="PTHR30348:SF4">
    <property type="entry name" value="DUF72 DOMAIN-CONTAINING PROTEIN"/>
    <property type="match status" value="1"/>
</dbReference>
<dbReference type="Gene3D" id="3.20.20.410">
    <property type="entry name" value="Protein of unknown function UPF0759"/>
    <property type="match status" value="1"/>
</dbReference>
<dbReference type="Proteomes" id="UP000325161">
    <property type="component" value="Chromosome"/>
</dbReference>
<dbReference type="EMBL" id="CP043046">
    <property type="protein sequence ID" value="QEI05291.1"/>
    <property type="molecule type" value="Genomic_DNA"/>
</dbReference>
<dbReference type="RefSeq" id="WP_148813445.1">
    <property type="nucleotide sequence ID" value="NZ_CP043046.1"/>
</dbReference>
<dbReference type="PANTHER" id="PTHR30348">
    <property type="entry name" value="UNCHARACTERIZED PROTEIN YECE"/>
    <property type="match status" value="1"/>
</dbReference>
<dbReference type="AlphaFoldDB" id="A0A5C0AXC3"/>
<gene>
    <name evidence="1" type="ORF">FXN63_05130</name>
</gene>
<reference evidence="1 2" key="1">
    <citation type="submission" date="2019-08" db="EMBL/GenBank/DDBJ databases">
        <title>Amphibian skin-associated Pigmentiphaga: genome sequence and occurrence across geography and hosts.</title>
        <authorList>
            <person name="Bletz M.C."/>
            <person name="Bunk B."/>
            <person name="Sproeer C."/>
            <person name="Biwer P."/>
            <person name="Reiter S."/>
            <person name="Rabemananjara F.C.E."/>
            <person name="Schulz S."/>
            <person name="Overmann J."/>
            <person name="Vences M."/>
        </authorList>
    </citation>
    <scope>NUCLEOTIDE SEQUENCE [LARGE SCALE GENOMIC DNA]</scope>
    <source>
        <strain evidence="1 2">Mada1488</strain>
    </source>
</reference>
<keyword evidence="2" id="KW-1185">Reference proteome</keyword>
<accession>A0A5C0AXC3</accession>
<name>A0A5C0AXC3_9BURK</name>
<dbReference type="SUPFAM" id="SSF117396">
    <property type="entry name" value="TM1631-like"/>
    <property type="match status" value="1"/>
</dbReference>
<evidence type="ECO:0000313" key="1">
    <source>
        <dbReference type="EMBL" id="QEI05291.1"/>
    </source>
</evidence>
<sequence>MNQDALFDDGFVAPDATASRIAAAPFPPGLHALGGQMPETLYLGTSSWSYPGWEGLVYAGHASENQLAQHGLPAYASHPLFRSASLDRNFYAPLPLSEYQRYAAQAPEGFRFLIKAPNQVTDAVKRGAGGVPTELNADFLNATLATEEFVLPCIEGLGEKAGPLVFQFSPMPPEMLADAPAFVERLDTFLQALPPLPASEGMEAPFYAVEFRDPSLVTPRMMKMLAARDVRYCVALHSRMPAAVRQLQAVAATGPGPLVIRWSLNAKLKFTEAETRYKPFDQLKDEDLATREALVEAVLDTLENDLPVWLIVGNNAEGCAPLTLHKLARGLAEVLPG</sequence>
<evidence type="ECO:0000313" key="2">
    <source>
        <dbReference type="Proteomes" id="UP000325161"/>
    </source>
</evidence>
<dbReference type="InterPro" id="IPR002763">
    <property type="entry name" value="DUF72"/>
</dbReference>
<dbReference type="OrthoDB" id="9780310at2"/>
<protein>
    <submittedName>
        <fullName evidence="1">DUF72 domain-containing protein</fullName>
    </submittedName>
</protein>
<proteinExistence type="predicted"/>